<evidence type="ECO:0000313" key="1">
    <source>
        <dbReference type="EMBL" id="QOR62412.1"/>
    </source>
</evidence>
<accession>A0A7M1S5R7</accession>
<proteinExistence type="predicted"/>
<name>A0A7M1S5R7_9BACT</name>
<sequence length="48" mass="5449">MFGNIIEIKERNKQMVKAYKQGYSQHMIAKVLGISQQAVGGVVKRSRK</sequence>
<reference evidence="1 2" key="1">
    <citation type="submission" date="2020-10" db="EMBL/GenBank/DDBJ databases">
        <title>The genome of sulfurovum sp.</title>
        <authorList>
            <person name="Xie S."/>
            <person name="Shao Z."/>
            <person name="Jiang L."/>
        </authorList>
    </citation>
    <scope>NUCLEOTIDE SEQUENCE [LARGE SCALE GENOMIC DNA]</scope>
    <source>
        <strain evidence="1 2">ST-419</strain>
    </source>
</reference>
<dbReference type="Gene3D" id="1.10.10.60">
    <property type="entry name" value="Homeodomain-like"/>
    <property type="match status" value="1"/>
</dbReference>
<dbReference type="Proteomes" id="UP000595074">
    <property type="component" value="Chromosome"/>
</dbReference>
<gene>
    <name evidence="1" type="ORF">IMZ28_02750</name>
</gene>
<dbReference type="KEGG" id="sinu:IMZ28_02750"/>
<protein>
    <submittedName>
        <fullName evidence="1">Helix-turn-helix domain-containing protein</fullName>
    </submittedName>
</protein>
<evidence type="ECO:0000313" key="2">
    <source>
        <dbReference type="Proteomes" id="UP000595074"/>
    </source>
</evidence>
<dbReference type="RefSeq" id="WP_197549181.1">
    <property type="nucleotide sequence ID" value="NZ_CP063164.1"/>
</dbReference>
<dbReference type="EMBL" id="CP063164">
    <property type="protein sequence ID" value="QOR62412.1"/>
    <property type="molecule type" value="Genomic_DNA"/>
</dbReference>
<dbReference type="SUPFAM" id="SSF88659">
    <property type="entry name" value="Sigma3 and sigma4 domains of RNA polymerase sigma factors"/>
    <property type="match status" value="1"/>
</dbReference>
<keyword evidence="2" id="KW-1185">Reference proteome</keyword>
<organism evidence="1 2">
    <name type="scientific">Sulfurovum indicum</name>
    <dbReference type="NCBI Taxonomy" id="2779528"/>
    <lineage>
        <taxon>Bacteria</taxon>
        <taxon>Pseudomonadati</taxon>
        <taxon>Campylobacterota</taxon>
        <taxon>Epsilonproteobacteria</taxon>
        <taxon>Campylobacterales</taxon>
        <taxon>Sulfurovaceae</taxon>
        <taxon>Sulfurovum</taxon>
    </lineage>
</organism>
<dbReference type="AlphaFoldDB" id="A0A7M1S5R7"/>
<dbReference type="InterPro" id="IPR013324">
    <property type="entry name" value="RNA_pol_sigma_r3/r4-like"/>
</dbReference>